<gene>
    <name evidence="1" type="ORF">SAMN04488121_10737</name>
</gene>
<evidence type="ECO:0000313" key="1">
    <source>
        <dbReference type="EMBL" id="SDG86443.1"/>
    </source>
</evidence>
<dbReference type="EMBL" id="FNBN01000007">
    <property type="protein sequence ID" value="SDG86443.1"/>
    <property type="molecule type" value="Genomic_DNA"/>
</dbReference>
<dbReference type="STRING" id="104663.SAMN04488121_10737"/>
<dbReference type="OrthoDB" id="656826at2"/>
<name>A0A1G7XQW7_CHIFI</name>
<dbReference type="AlphaFoldDB" id="A0A1G7XQW7"/>
<sequence>MKTLEEVKSLFEHKSYDVRSDFINEYDFKDDHFEYYRQFIVAATNIRDHLYLSDLMDLAGMLRIYDKELRDRYYSYLFTKQHSIVKLAALDYFKYCSKELLPVTYEQDLVSLLQRRASDILKNQTQCNLVLINTKKKEEYLLQLLEMLTRTNDWRSIYRVLMNLKYCEFDSKDKLIVYDHITELTRKKDFGKGVEGLLKEMGTEIRNNEL</sequence>
<evidence type="ECO:0008006" key="3">
    <source>
        <dbReference type="Google" id="ProtNLM"/>
    </source>
</evidence>
<evidence type="ECO:0000313" key="2">
    <source>
        <dbReference type="Proteomes" id="UP000199045"/>
    </source>
</evidence>
<dbReference type="RefSeq" id="WP_089835527.1">
    <property type="nucleotide sequence ID" value="NZ_FNBN01000007.1"/>
</dbReference>
<accession>A0A1G7XQW7</accession>
<protein>
    <recommendedName>
        <fullName evidence="3">DNA alkylation repair enzyme</fullName>
    </recommendedName>
</protein>
<reference evidence="1 2" key="1">
    <citation type="submission" date="2016-10" db="EMBL/GenBank/DDBJ databases">
        <authorList>
            <person name="de Groot N.N."/>
        </authorList>
    </citation>
    <scope>NUCLEOTIDE SEQUENCE [LARGE SCALE GENOMIC DNA]</scope>
    <source>
        <strain evidence="1 2">DSM 527</strain>
    </source>
</reference>
<dbReference type="Proteomes" id="UP000199045">
    <property type="component" value="Unassembled WGS sequence"/>
</dbReference>
<proteinExistence type="predicted"/>
<organism evidence="1 2">
    <name type="scientific">Chitinophaga filiformis</name>
    <name type="common">Myxococcus filiformis</name>
    <name type="synonym">Flexibacter filiformis</name>
    <dbReference type="NCBI Taxonomy" id="104663"/>
    <lineage>
        <taxon>Bacteria</taxon>
        <taxon>Pseudomonadati</taxon>
        <taxon>Bacteroidota</taxon>
        <taxon>Chitinophagia</taxon>
        <taxon>Chitinophagales</taxon>
        <taxon>Chitinophagaceae</taxon>
        <taxon>Chitinophaga</taxon>
    </lineage>
</organism>